<reference evidence="1" key="1">
    <citation type="submission" date="2023-08" db="EMBL/GenBank/DDBJ databases">
        <title>Black Yeasts Isolated from many extreme environments.</title>
        <authorList>
            <person name="Coleine C."/>
            <person name="Stajich J.E."/>
            <person name="Selbmann L."/>
        </authorList>
    </citation>
    <scope>NUCLEOTIDE SEQUENCE</scope>
    <source>
        <strain evidence="1">CCFEE 5810</strain>
    </source>
</reference>
<proteinExistence type="predicted"/>
<name>A0AAN7VZB9_9PEZI</name>
<organism evidence="1 2">
    <name type="scientific">Elasticomyces elasticus</name>
    <dbReference type="NCBI Taxonomy" id="574655"/>
    <lineage>
        <taxon>Eukaryota</taxon>
        <taxon>Fungi</taxon>
        <taxon>Dikarya</taxon>
        <taxon>Ascomycota</taxon>
        <taxon>Pezizomycotina</taxon>
        <taxon>Dothideomycetes</taxon>
        <taxon>Dothideomycetidae</taxon>
        <taxon>Mycosphaerellales</taxon>
        <taxon>Teratosphaeriaceae</taxon>
        <taxon>Elasticomyces</taxon>
    </lineage>
</organism>
<gene>
    <name evidence="1" type="ORF">LTR97_012695</name>
</gene>
<comment type="caution">
    <text evidence="1">The sequence shown here is derived from an EMBL/GenBank/DDBJ whole genome shotgun (WGS) entry which is preliminary data.</text>
</comment>
<accession>A0AAN7VZB9</accession>
<evidence type="ECO:0000313" key="1">
    <source>
        <dbReference type="EMBL" id="KAK5689696.1"/>
    </source>
</evidence>
<protein>
    <submittedName>
        <fullName evidence="1">Uncharacterized protein</fullName>
    </submittedName>
</protein>
<dbReference type="AlphaFoldDB" id="A0AAN7VZB9"/>
<evidence type="ECO:0000313" key="2">
    <source>
        <dbReference type="Proteomes" id="UP001310594"/>
    </source>
</evidence>
<sequence>MGAFPSRPSQASFTSSPISSATAKIHGLHLTVSRLGIYTAFSFAHGIAIARTKFRFVGEDEGATLHFGGPLYAALFGYKFAQQRLHHVGTFGLITCVGVYFAINDHTCFIAHINACTIRDDGHTRTIRNDAEGATVKLMTLVLLHQHARFNGWSPRNLRTHVRIRRSLLLMCPEPEFEDRPWPGARLREMKQTGFYVAEAIREFLNVPAQPLLDSGGFVVEHPGGVPVFVPEKGNGTIDLPVVLEQAGFEMSREADTEDWVINARFPGPAEMS</sequence>
<dbReference type="Proteomes" id="UP001310594">
    <property type="component" value="Unassembled WGS sequence"/>
</dbReference>
<dbReference type="EMBL" id="JAVRQU010000029">
    <property type="protein sequence ID" value="KAK5689696.1"/>
    <property type="molecule type" value="Genomic_DNA"/>
</dbReference>